<organism evidence="3 4">
    <name type="scientific">Sclerotinia trifoliorum</name>
    <dbReference type="NCBI Taxonomy" id="28548"/>
    <lineage>
        <taxon>Eukaryota</taxon>
        <taxon>Fungi</taxon>
        <taxon>Dikarya</taxon>
        <taxon>Ascomycota</taxon>
        <taxon>Pezizomycotina</taxon>
        <taxon>Leotiomycetes</taxon>
        <taxon>Helotiales</taxon>
        <taxon>Sclerotiniaceae</taxon>
        <taxon>Sclerotinia</taxon>
    </lineage>
</organism>
<dbReference type="OrthoDB" id="4121208at2759"/>
<proteinExistence type="predicted"/>
<keyword evidence="2" id="KW-0732">Signal</keyword>
<feature type="compositionally biased region" description="Polar residues" evidence="1">
    <location>
        <begin position="46"/>
        <end position="60"/>
    </location>
</feature>
<keyword evidence="4" id="KW-1185">Reference proteome</keyword>
<comment type="caution">
    <text evidence="3">The sequence shown here is derived from an EMBL/GenBank/DDBJ whole genome shotgun (WGS) entry which is preliminary data.</text>
</comment>
<gene>
    <name evidence="3" type="ORF">SCLTRI_LOCUS8801</name>
</gene>
<feature type="region of interest" description="Disordered" evidence="1">
    <location>
        <begin position="27"/>
        <end position="60"/>
    </location>
</feature>
<dbReference type="Proteomes" id="UP000624404">
    <property type="component" value="Unassembled WGS sequence"/>
</dbReference>
<evidence type="ECO:0000256" key="2">
    <source>
        <dbReference type="SAM" id="SignalP"/>
    </source>
</evidence>
<evidence type="ECO:0000313" key="4">
    <source>
        <dbReference type="Proteomes" id="UP000624404"/>
    </source>
</evidence>
<evidence type="ECO:0000313" key="3">
    <source>
        <dbReference type="EMBL" id="CAD6449008.1"/>
    </source>
</evidence>
<dbReference type="EMBL" id="CAJHIA010000033">
    <property type="protein sequence ID" value="CAD6449008.1"/>
    <property type="molecule type" value="Genomic_DNA"/>
</dbReference>
<evidence type="ECO:0000256" key="1">
    <source>
        <dbReference type="SAM" id="MobiDB-lite"/>
    </source>
</evidence>
<dbReference type="AlphaFoldDB" id="A0A8H2W1Q3"/>
<feature type="signal peptide" evidence="2">
    <location>
        <begin position="1"/>
        <end position="20"/>
    </location>
</feature>
<protein>
    <submittedName>
        <fullName evidence="3">F317ebfe-814f-4843-bafe-b81e8784d101</fullName>
    </submittedName>
</protein>
<accession>A0A8H2W1Q3</accession>
<reference evidence="3" key="1">
    <citation type="submission" date="2020-10" db="EMBL/GenBank/DDBJ databases">
        <authorList>
            <person name="Kusch S."/>
        </authorList>
    </citation>
    <scope>NUCLEOTIDE SEQUENCE</scope>
    <source>
        <strain evidence="3">SwB9</strain>
    </source>
</reference>
<name>A0A8H2W1Q3_9HELO</name>
<feature type="chain" id="PRO_5034491200" evidence="2">
    <location>
        <begin position="21"/>
        <end position="359"/>
    </location>
</feature>
<sequence>MLRILIFTLMLCILPIEVIGRSRKSDRIHLSSTSSPGDDGQENYRPESTAQAYQEGSTRQTTSVNYTLPWPATKSIQPAVIFQGMNVTSVIPIYETCNLPGASTTSCSPSFQTLITTKCSTVLTGYFTRHTVSECDEIVTFSTQYGYSLATTTASASRVTHLHRRSKGMLVTQKNVHNITTYYAAPWQSIAADDPSDIHVTICGLSSDGVLVCTTVSEVWVTHTEYLPVYNTEVISVSTVVSSTGVLAFASDIYITITPGTLILSTQIVSTSLSVKNVTSTSTIGSMSSGLADLGSSVEDSTTTIYITGPATTTTINLGLVSSLTSIAQLKTRTTTITSTKKITRTTTFTPRRTIFRTT</sequence>